<dbReference type="Pfam" id="PF00300">
    <property type="entry name" value="His_Phos_1"/>
    <property type="match status" value="1"/>
</dbReference>
<gene>
    <name evidence="1" type="ORF">M3I19_02290</name>
</gene>
<evidence type="ECO:0000313" key="1">
    <source>
        <dbReference type="EMBL" id="UQF78542.1"/>
    </source>
</evidence>
<dbReference type="Proteomes" id="UP000831562">
    <property type="component" value="Chromosome"/>
</dbReference>
<dbReference type="EMBL" id="CP097092">
    <property type="protein sequence ID" value="UQF78542.1"/>
    <property type="molecule type" value="Genomic_DNA"/>
</dbReference>
<evidence type="ECO:0000313" key="2">
    <source>
        <dbReference type="Proteomes" id="UP000831562"/>
    </source>
</evidence>
<accession>A0A9E7AJZ1</accession>
<dbReference type="Gene3D" id="3.40.50.1240">
    <property type="entry name" value="Phosphoglycerate mutase-like"/>
    <property type="match status" value="1"/>
</dbReference>
<dbReference type="SMART" id="SM00855">
    <property type="entry name" value="PGAM"/>
    <property type="match status" value="1"/>
</dbReference>
<organism evidence="1 2">
    <name type="scientific">Lancefieldella parvula</name>
    <dbReference type="NCBI Taxonomy" id="1382"/>
    <lineage>
        <taxon>Bacteria</taxon>
        <taxon>Bacillati</taxon>
        <taxon>Actinomycetota</taxon>
        <taxon>Coriobacteriia</taxon>
        <taxon>Coriobacteriales</taxon>
        <taxon>Atopobiaceae</taxon>
        <taxon>Lancefieldella</taxon>
    </lineage>
</organism>
<reference evidence="1" key="1">
    <citation type="submission" date="2022-05" db="EMBL/GenBank/DDBJ databases">
        <title>Using nanopore sequencing to obtain complete genomes from saliva samples.</title>
        <authorList>
            <person name="Baker J.L."/>
        </authorList>
    </citation>
    <scope>NUCLEOTIDE SEQUENCE</scope>
    <source>
        <strain evidence="1">JCVI-JB-Lp32</strain>
    </source>
</reference>
<dbReference type="CDD" id="cd07067">
    <property type="entry name" value="HP_PGM_like"/>
    <property type="match status" value="1"/>
</dbReference>
<dbReference type="SUPFAM" id="SSF53254">
    <property type="entry name" value="Phosphoglycerate mutase-like"/>
    <property type="match status" value="1"/>
</dbReference>
<dbReference type="AlphaFoldDB" id="A0A9E7AJZ1"/>
<sequence>MVKTLVLVRHGVSERGSEDMSRELTRAGQRALSANYPHIFGLLGPEGEEAEIWTSPALRALETAEIVAEALDAEGLEIHDSLYDQDFPALQAELEHADAETLILVGHAPFLGYVAETLAGI</sequence>
<dbReference type="InterPro" id="IPR013078">
    <property type="entry name" value="His_Pase_superF_clade-1"/>
</dbReference>
<protein>
    <submittedName>
        <fullName evidence="1">Histidine phosphatase family protein</fullName>
    </submittedName>
</protein>
<name>A0A9E7AJZ1_9ACTN</name>
<proteinExistence type="predicted"/>
<dbReference type="InterPro" id="IPR029033">
    <property type="entry name" value="His_PPase_superfam"/>
</dbReference>